<dbReference type="AlphaFoldDB" id="A0A1X7A5X2"/>
<dbReference type="Pfam" id="PF12680">
    <property type="entry name" value="SnoaL_2"/>
    <property type="match status" value="1"/>
</dbReference>
<keyword evidence="3" id="KW-1185">Reference proteome</keyword>
<organism evidence="2 3">
    <name type="scientific">Roseivivax jejudonensis</name>
    <dbReference type="NCBI Taxonomy" id="1529041"/>
    <lineage>
        <taxon>Bacteria</taxon>
        <taxon>Pseudomonadati</taxon>
        <taxon>Pseudomonadota</taxon>
        <taxon>Alphaproteobacteria</taxon>
        <taxon>Rhodobacterales</taxon>
        <taxon>Roseobacteraceae</taxon>
        <taxon>Roseivivax</taxon>
    </lineage>
</organism>
<dbReference type="OrthoDB" id="8229984at2"/>
<dbReference type="EMBL" id="FWFK01000008">
    <property type="protein sequence ID" value="SLN71381.1"/>
    <property type="molecule type" value="Genomic_DNA"/>
</dbReference>
<evidence type="ECO:0000313" key="2">
    <source>
        <dbReference type="EMBL" id="SLN71381.1"/>
    </source>
</evidence>
<reference evidence="2 3" key="1">
    <citation type="submission" date="2017-03" db="EMBL/GenBank/DDBJ databases">
        <authorList>
            <person name="Afonso C.L."/>
            <person name="Miller P.J."/>
            <person name="Scott M.A."/>
            <person name="Spackman E."/>
            <person name="Goraichik I."/>
            <person name="Dimitrov K.M."/>
            <person name="Suarez D.L."/>
            <person name="Swayne D.E."/>
        </authorList>
    </citation>
    <scope>NUCLEOTIDE SEQUENCE [LARGE SCALE GENOMIC DNA]</scope>
    <source>
        <strain evidence="2 3">CECT 8625</strain>
    </source>
</reference>
<evidence type="ECO:0000313" key="3">
    <source>
        <dbReference type="Proteomes" id="UP000193570"/>
    </source>
</evidence>
<name>A0A1X7A5X2_9RHOB</name>
<accession>A0A1X7A5X2</accession>
<dbReference type="Gene3D" id="3.10.450.50">
    <property type="match status" value="1"/>
</dbReference>
<dbReference type="InterPro" id="IPR032710">
    <property type="entry name" value="NTF2-like_dom_sf"/>
</dbReference>
<gene>
    <name evidence="2" type="ORF">ROJ8625_03722</name>
</gene>
<dbReference type="SUPFAM" id="SSF54427">
    <property type="entry name" value="NTF2-like"/>
    <property type="match status" value="1"/>
</dbReference>
<sequence length="137" mass="15604">MALIEEGPLIVRVAEMERHVGTGDWGAAADFFTDDAAYHVSGRGSFEGIAGIRRYMEWQRRLVEWTGHAPEMMIERDGIVIIEVMSNFRRLSDGADIVIPCTDIYRFDGERIRDWRVYTDTAPFHGAKTRTDPGPQE</sequence>
<proteinExistence type="predicted"/>
<dbReference type="InterPro" id="IPR037401">
    <property type="entry name" value="SnoaL-like"/>
</dbReference>
<evidence type="ECO:0000259" key="1">
    <source>
        <dbReference type="Pfam" id="PF12680"/>
    </source>
</evidence>
<dbReference type="RefSeq" id="WP_085793391.1">
    <property type="nucleotide sequence ID" value="NZ_FWFK01000008.1"/>
</dbReference>
<feature type="domain" description="SnoaL-like" evidence="1">
    <location>
        <begin position="16"/>
        <end position="114"/>
    </location>
</feature>
<dbReference type="Proteomes" id="UP000193570">
    <property type="component" value="Unassembled WGS sequence"/>
</dbReference>
<protein>
    <submittedName>
        <fullName evidence="2">SnoaL-like domain protein</fullName>
    </submittedName>
</protein>